<keyword evidence="3" id="KW-1185">Reference proteome</keyword>
<dbReference type="EMBL" id="JADBJN010000003">
    <property type="protein sequence ID" value="KAG5672274.1"/>
    <property type="molecule type" value="Genomic_DNA"/>
</dbReference>
<sequence>MSSSSESASSTRKRHHCEENDSRNKIEELEVELASIKQRLSALENNIQVSNNSMANNETVTSPDNMPNSLVHYIIPLSDILQRQASGIEHHRQIALIPPHQRHNVHGTQNLNITYIYESDSEDDDSEFGDGEFDEEARELFLHLQHLIRYHGARII</sequence>
<name>A0A9J6BRA1_POLVA</name>
<reference evidence="2" key="1">
    <citation type="submission" date="2021-03" db="EMBL/GenBank/DDBJ databases">
        <title>Chromosome level genome of the anhydrobiotic midge Polypedilum vanderplanki.</title>
        <authorList>
            <person name="Yoshida Y."/>
            <person name="Kikawada T."/>
            <person name="Gusev O."/>
        </authorList>
    </citation>
    <scope>NUCLEOTIDE SEQUENCE</scope>
    <source>
        <strain evidence="2">NIAS01</strain>
        <tissue evidence="2">Whole body or cell culture</tissue>
    </source>
</reference>
<protein>
    <submittedName>
        <fullName evidence="2">Uncharacterized protein</fullName>
    </submittedName>
</protein>
<feature type="region of interest" description="Disordered" evidence="1">
    <location>
        <begin position="1"/>
        <end position="23"/>
    </location>
</feature>
<dbReference type="AlphaFoldDB" id="A0A9J6BRA1"/>
<accession>A0A9J6BRA1</accession>
<feature type="compositionally biased region" description="Low complexity" evidence="1">
    <location>
        <begin position="1"/>
        <end position="10"/>
    </location>
</feature>
<evidence type="ECO:0000313" key="2">
    <source>
        <dbReference type="EMBL" id="KAG5672274.1"/>
    </source>
</evidence>
<dbReference type="Proteomes" id="UP001107558">
    <property type="component" value="Chromosome 3"/>
</dbReference>
<evidence type="ECO:0000313" key="3">
    <source>
        <dbReference type="Proteomes" id="UP001107558"/>
    </source>
</evidence>
<gene>
    <name evidence="2" type="ORF">PVAND_002413</name>
</gene>
<proteinExistence type="predicted"/>
<evidence type="ECO:0000256" key="1">
    <source>
        <dbReference type="SAM" id="MobiDB-lite"/>
    </source>
</evidence>
<organism evidence="2 3">
    <name type="scientific">Polypedilum vanderplanki</name>
    <name type="common">Sleeping chironomid midge</name>
    <dbReference type="NCBI Taxonomy" id="319348"/>
    <lineage>
        <taxon>Eukaryota</taxon>
        <taxon>Metazoa</taxon>
        <taxon>Ecdysozoa</taxon>
        <taxon>Arthropoda</taxon>
        <taxon>Hexapoda</taxon>
        <taxon>Insecta</taxon>
        <taxon>Pterygota</taxon>
        <taxon>Neoptera</taxon>
        <taxon>Endopterygota</taxon>
        <taxon>Diptera</taxon>
        <taxon>Nematocera</taxon>
        <taxon>Chironomoidea</taxon>
        <taxon>Chironomidae</taxon>
        <taxon>Chironominae</taxon>
        <taxon>Polypedilum</taxon>
        <taxon>Polypedilum</taxon>
    </lineage>
</organism>
<comment type="caution">
    <text evidence="2">The sequence shown here is derived from an EMBL/GenBank/DDBJ whole genome shotgun (WGS) entry which is preliminary data.</text>
</comment>